<dbReference type="Proteomes" id="UP000193925">
    <property type="component" value="Chromosome AFERRI"/>
</dbReference>
<sequence length="121" mass="13961">MNANQFREELVKIMPGYNWTIHQSRVPGYLSATGTQSSGFNRLSTLCVTRRETEGTVRYEAKSAGFGLRAKWLHSAEDRSLARALRGLQDHYEHMANTYRAHAEHLKVGRRRIDRMILEDL</sequence>
<gene>
    <name evidence="2" type="ORF">AFERRI_10747</name>
    <name evidence="1" type="ORF">AFERRI_400467</name>
</gene>
<proteinExistence type="predicted"/>
<evidence type="ECO:0000313" key="2">
    <source>
        <dbReference type="EMBL" id="SMH64713.1"/>
    </source>
</evidence>
<reference evidence="1" key="2">
    <citation type="submission" date="2014-07" db="EMBL/GenBank/DDBJ databases">
        <title>Initial genome analysis of the psychrotolerant acidophile Acidithiobacillus ferrivorans CF27: insights into iron and sulfur oxidation pathways and into biofilm formation.</title>
        <authorList>
            <person name="Talla E."/>
            <person name="Hedrich S."/>
            <person name="Mangenot S."/>
            <person name="Ji B."/>
            <person name="Johnson D.B."/>
            <person name="Barbe V."/>
            <person name="Bonnefoy V."/>
        </authorList>
    </citation>
    <scope>NUCLEOTIDE SEQUENCE [LARGE SCALE GENOMIC DNA]</scope>
    <source>
        <strain evidence="1">CF27</strain>
    </source>
</reference>
<organism evidence="1">
    <name type="scientific">Acidithiobacillus ferrivorans</name>
    <dbReference type="NCBI Taxonomy" id="160808"/>
    <lineage>
        <taxon>Bacteria</taxon>
        <taxon>Pseudomonadati</taxon>
        <taxon>Pseudomonadota</taxon>
        <taxon>Acidithiobacillia</taxon>
        <taxon>Acidithiobacillales</taxon>
        <taxon>Acidithiobacillaceae</taxon>
        <taxon>Acidithiobacillus</taxon>
    </lineage>
</organism>
<dbReference type="EMBL" id="CCCS020000035">
    <property type="protein sequence ID" value="CDQ10686.1"/>
    <property type="molecule type" value="Genomic_DNA"/>
</dbReference>
<keyword evidence="3" id="KW-1185">Reference proteome</keyword>
<dbReference type="AlphaFoldDB" id="A0A060UQW0"/>
<name>A0A060UQW0_9PROT</name>
<accession>A0A060UQW0</accession>
<evidence type="ECO:0000313" key="3">
    <source>
        <dbReference type="Proteomes" id="UP000193925"/>
    </source>
</evidence>
<evidence type="ECO:0000313" key="1">
    <source>
        <dbReference type="EMBL" id="CDQ10686.1"/>
    </source>
</evidence>
<dbReference type="EMBL" id="LT841305">
    <property type="protein sequence ID" value="SMH64713.1"/>
    <property type="molecule type" value="Genomic_DNA"/>
</dbReference>
<reference evidence="2 3" key="3">
    <citation type="submission" date="2017-03" db="EMBL/GenBank/DDBJ databases">
        <authorList>
            <person name="Regsiter A."/>
            <person name="William W."/>
        </authorList>
    </citation>
    <scope>NUCLEOTIDE SEQUENCE [LARGE SCALE GENOMIC DNA]</scope>
    <source>
        <strain evidence="2">PRJEB5721</strain>
    </source>
</reference>
<reference evidence="1" key="1">
    <citation type="submission" date="2014-03" db="EMBL/GenBank/DDBJ databases">
        <authorList>
            <person name="Genoscope - CEA"/>
        </authorList>
    </citation>
    <scope>NUCLEOTIDE SEQUENCE [LARGE SCALE GENOMIC DNA]</scope>
    <source>
        <strain evidence="1">CF27</strain>
    </source>
</reference>
<protein>
    <submittedName>
        <fullName evidence="1">Uncharacterized protein</fullName>
    </submittedName>
</protein>